<dbReference type="OMA" id="IVHTKTH"/>
<evidence type="ECO:0000256" key="1">
    <source>
        <dbReference type="ARBA" id="ARBA00022723"/>
    </source>
</evidence>
<dbReference type="GO" id="GO:0008270">
    <property type="term" value="F:zinc ion binding"/>
    <property type="evidence" value="ECO:0007669"/>
    <property type="project" value="UniProtKB-KW"/>
</dbReference>
<feature type="domain" description="FLYWCH-type" evidence="4">
    <location>
        <begin position="5"/>
        <end position="64"/>
    </location>
</feature>
<protein>
    <submittedName>
        <fullName evidence="5">GM11025</fullName>
    </submittedName>
</protein>
<gene>
    <name evidence="5" type="primary">Dsec\GM11025</name>
    <name evidence="5" type="ORF">Dsec_GM11025</name>
</gene>
<organism evidence="6">
    <name type="scientific">Drosophila sechellia</name>
    <name type="common">Fruit fly</name>
    <dbReference type="NCBI Taxonomy" id="7238"/>
    <lineage>
        <taxon>Eukaryota</taxon>
        <taxon>Metazoa</taxon>
        <taxon>Ecdysozoa</taxon>
        <taxon>Arthropoda</taxon>
        <taxon>Hexapoda</taxon>
        <taxon>Insecta</taxon>
        <taxon>Pterygota</taxon>
        <taxon>Neoptera</taxon>
        <taxon>Endopterygota</taxon>
        <taxon>Diptera</taxon>
        <taxon>Brachycera</taxon>
        <taxon>Muscomorpha</taxon>
        <taxon>Ephydroidea</taxon>
        <taxon>Drosophilidae</taxon>
        <taxon>Drosophila</taxon>
        <taxon>Sophophora</taxon>
    </lineage>
</organism>
<dbReference type="Gene3D" id="2.20.25.240">
    <property type="match status" value="1"/>
</dbReference>
<keyword evidence="1" id="KW-0479">Metal-binding</keyword>
<evidence type="ECO:0000256" key="3">
    <source>
        <dbReference type="ARBA" id="ARBA00022833"/>
    </source>
</evidence>
<dbReference type="AlphaFoldDB" id="B4I3I2"/>
<reference evidence="5 6" key="1">
    <citation type="journal article" date="2007" name="Nature">
        <title>Evolution of genes and genomes on the Drosophila phylogeny.</title>
        <authorList>
            <consortium name="Drosophila 12 Genomes Consortium"/>
            <person name="Clark A.G."/>
            <person name="Eisen M.B."/>
            <person name="Smith D.R."/>
            <person name="Bergman C.M."/>
            <person name="Oliver B."/>
            <person name="Markow T.A."/>
            <person name="Kaufman T.C."/>
            <person name="Kellis M."/>
            <person name="Gelbart W."/>
            <person name="Iyer V.N."/>
            <person name="Pollard D.A."/>
            <person name="Sackton T.B."/>
            <person name="Larracuente A.M."/>
            <person name="Singh N.D."/>
            <person name="Abad J.P."/>
            <person name="Abt D.N."/>
            <person name="Adryan B."/>
            <person name="Aguade M."/>
            <person name="Akashi H."/>
            <person name="Anderson W.W."/>
            <person name="Aquadro C.F."/>
            <person name="Ardell D.H."/>
            <person name="Arguello R."/>
            <person name="Artieri C.G."/>
            <person name="Barbash D.A."/>
            <person name="Barker D."/>
            <person name="Barsanti P."/>
            <person name="Batterham P."/>
            <person name="Batzoglou S."/>
            <person name="Begun D."/>
            <person name="Bhutkar A."/>
            <person name="Blanco E."/>
            <person name="Bosak S.A."/>
            <person name="Bradley R.K."/>
            <person name="Brand A.D."/>
            <person name="Brent M.R."/>
            <person name="Brooks A.N."/>
            <person name="Brown R.H."/>
            <person name="Butlin R.K."/>
            <person name="Caggese C."/>
            <person name="Calvi B.R."/>
            <person name="Bernardo de Carvalho A."/>
            <person name="Caspi A."/>
            <person name="Castrezana S."/>
            <person name="Celniker S.E."/>
            <person name="Chang J.L."/>
            <person name="Chapple C."/>
            <person name="Chatterji S."/>
            <person name="Chinwalla A."/>
            <person name="Civetta A."/>
            <person name="Clifton S.W."/>
            <person name="Comeron J.M."/>
            <person name="Costello J.C."/>
            <person name="Coyne J.A."/>
            <person name="Daub J."/>
            <person name="David R.G."/>
            <person name="Delcher A.L."/>
            <person name="Delehaunty K."/>
            <person name="Do C.B."/>
            <person name="Ebling H."/>
            <person name="Edwards K."/>
            <person name="Eickbush T."/>
            <person name="Evans J.D."/>
            <person name="Filipski A."/>
            <person name="Findeiss S."/>
            <person name="Freyhult E."/>
            <person name="Fulton L."/>
            <person name="Fulton R."/>
            <person name="Garcia A.C."/>
            <person name="Gardiner A."/>
            <person name="Garfield D.A."/>
            <person name="Garvin B.E."/>
            <person name="Gibson G."/>
            <person name="Gilbert D."/>
            <person name="Gnerre S."/>
            <person name="Godfrey J."/>
            <person name="Good R."/>
            <person name="Gotea V."/>
            <person name="Gravely B."/>
            <person name="Greenberg A.J."/>
            <person name="Griffiths-Jones S."/>
            <person name="Gross S."/>
            <person name="Guigo R."/>
            <person name="Gustafson E.A."/>
            <person name="Haerty W."/>
            <person name="Hahn M.W."/>
            <person name="Halligan D.L."/>
            <person name="Halpern A.L."/>
            <person name="Halter G.M."/>
            <person name="Han M.V."/>
            <person name="Heger A."/>
            <person name="Hillier L."/>
            <person name="Hinrichs A.S."/>
            <person name="Holmes I."/>
            <person name="Hoskins R.A."/>
            <person name="Hubisz M.J."/>
            <person name="Hultmark D."/>
            <person name="Huntley M.A."/>
            <person name="Jaffe D.B."/>
            <person name="Jagadeeshan S."/>
            <person name="Jeck W.R."/>
            <person name="Johnson J."/>
            <person name="Jones C.D."/>
            <person name="Jordan W.C."/>
            <person name="Karpen G.H."/>
            <person name="Kataoka E."/>
            <person name="Keightley P.D."/>
            <person name="Kheradpour P."/>
            <person name="Kirkness E.F."/>
            <person name="Koerich L.B."/>
            <person name="Kristiansen K."/>
            <person name="Kudrna D."/>
            <person name="Kulathinal R.J."/>
            <person name="Kumar S."/>
            <person name="Kwok R."/>
            <person name="Lander E."/>
            <person name="Langley C.H."/>
            <person name="Lapoint R."/>
            <person name="Lazzaro B.P."/>
            <person name="Lee S.J."/>
            <person name="Levesque L."/>
            <person name="Li R."/>
            <person name="Lin C.F."/>
            <person name="Lin M.F."/>
            <person name="Lindblad-Toh K."/>
            <person name="Llopart A."/>
            <person name="Long M."/>
            <person name="Low L."/>
            <person name="Lozovsky E."/>
            <person name="Lu J."/>
            <person name="Luo M."/>
            <person name="Machado C.A."/>
            <person name="Makalowski W."/>
            <person name="Marzo M."/>
            <person name="Matsuda M."/>
            <person name="Matzkin L."/>
            <person name="McAllister B."/>
            <person name="McBride C.S."/>
            <person name="McKernan B."/>
            <person name="McKernan K."/>
            <person name="Mendez-Lago M."/>
            <person name="Minx P."/>
            <person name="Mollenhauer M.U."/>
            <person name="Montooth K."/>
            <person name="Mount S.M."/>
            <person name="Mu X."/>
            <person name="Myers E."/>
            <person name="Negre B."/>
            <person name="Newfeld S."/>
            <person name="Nielsen R."/>
            <person name="Noor M.A."/>
            <person name="O'Grady P."/>
            <person name="Pachter L."/>
            <person name="Papaceit M."/>
            <person name="Parisi M.J."/>
            <person name="Parisi M."/>
            <person name="Parts L."/>
            <person name="Pedersen J.S."/>
            <person name="Pesole G."/>
            <person name="Phillippy A.M."/>
            <person name="Ponting C.P."/>
            <person name="Pop M."/>
            <person name="Porcelli D."/>
            <person name="Powell J.R."/>
            <person name="Prohaska S."/>
            <person name="Pruitt K."/>
            <person name="Puig M."/>
            <person name="Quesneville H."/>
            <person name="Ram K.R."/>
            <person name="Rand D."/>
            <person name="Rasmussen M.D."/>
            <person name="Reed L.K."/>
            <person name="Reenan R."/>
            <person name="Reily A."/>
            <person name="Remington K.A."/>
            <person name="Rieger T.T."/>
            <person name="Ritchie M.G."/>
            <person name="Robin C."/>
            <person name="Rogers Y.H."/>
            <person name="Rohde C."/>
            <person name="Rozas J."/>
            <person name="Rubenfield M.J."/>
            <person name="Ruiz A."/>
            <person name="Russo S."/>
            <person name="Salzberg S.L."/>
            <person name="Sanchez-Gracia A."/>
            <person name="Saranga D.J."/>
            <person name="Sato H."/>
            <person name="Schaeffer S.W."/>
            <person name="Schatz M.C."/>
            <person name="Schlenke T."/>
            <person name="Schwartz R."/>
            <person name="Segarra C."/>
            <person name="Singh R.S."/>
            <person name="Sirot L."/>
            <person name="Sirota M."/>
            <person name="Sisneros N.B."/>
            <person name="Smith C.D."/>
            <person name="Smith T.F."/>
            <person name="Spieth J."/>
            <person name="Stage D.E."/>
            <person name="Stark A."/>
            <person name="Stephan W."/>
            <person name="Strausberg R.L."/>
            <person name="Strempel S."/>
            <person name="Sturgill D."/>
            <person name="Sutton G."/>
            <person name="Sutton G.G."/>
            <person name="Tao W."/>
            <person name="Teichmann S."/>
            <person name="Tobari Y.N."/>
            <person name="Tomimura Y."/>
            <person name="Tsolas J.M."/>
            <person name="Valente V.L."/>
            <person name="Venter E."/>
            <person name="Venter J.C."/>
            <person name="Vicario S."/>
            <person name="Vieira F.G."/>
            <person name="Vilella A.J."/>
            <person name="Villasante A."/>
            <person name="Walenz B."/>
            <person name="Wang J."/>
            <person name="Wasserman M."/>
            <person name="Watts T."/>
            <person name="Wilson D."/>
            <person name="Wilson R.K."/>
            <person name="Wing R.A."/>
            <person name="Wolfner M.F."/>
            <person name="Wong A."/>
            <person name="Wong G.K."/>
            <person name="Wu C.I."/>
            <person name="Wu G."/>
            <person name="Yamamoto D."/>
            <person name="Yang H.P."/>
            <person name="Yang S.P."/>
            <person name="Yorke J.A."/>
            <person name="Yoshida K."/>
            <person name="Zdobnov E."/>
            <person name="Zhang P."/>
            <person name="Zhang Y."/>
            <person name="Zimin A.V."/>
            <person name="Baldwin J."/>
            <person name="Abdouelleil A."/>
            <person name="Abdulkadir J."/>
            <person name="Abebe A."/>
            <person name="Abera B."/>
            <person name="Abreu J."/>
            <person name="Acer S.C."/>
            <person name="Aftuck L."/>
            <person name="Alexander A."/>
            <person name="An P."/>
            <person name="Anderson E."/>
            <person name="Anderson S."/>
            <person name="Arachi H."/>
            <person name="Azer M."/>
            <person name="Bachantsang P."/>
            <person name="Barry A."/>
            <person name="Bayul T."/>
            <person name="Berlin A."/>
            <person name="Bessette D."/>
            <person name="Bloom T."/>
            <person name="Blye J."/>
            <person name="Boguslavskiy L."/>
            <person name="Bonnet C."/>
            <person name="Boukhgalter B."/>
            <person name="Bourzgui I."/>
            <person name="Brown A."/>
            <person name="Cahill P."/>
            <person name="Channer S."/>
            <person name="Cheshatsang Y."/>
            <person name="Chuda L."/>
            <person name="Citroen M."/>
            <person name="Collymore A."/>
            <person name="Cooke P."/>
            <person name="Costello M."/>
            <person name="D'Aco K."/>
            <person name="Daza R."/>
            <person name="De Haan G."/>
            <person name="DeGray S."/>
            <person name="DeMaso C."/>
            <person name="Dhargay N."/>
            <person name="Dooley K."/>
            <person name="Dooley E."/>
            <person name="Doricent M."/>
            <person name="Dorje P."/>
            <person name="Dorjee K."/>
            <person name="Dupes A."/>
            <person name="Elong R."/>
            <person name="Falk J."/>
            <person name="Farina A."/>
            <person name="Faro S."/>
            <person name="Ferguson D."/>
            <person name="Fisher S."/>
            <person name="Foley C.D."/>
            <person name="Franke A."/>
            <person name="Friedrich D."/>
            <person name="Gadbois L."/>
            <person name="Gearin G."/>
            <person name="Gearin C.R."/>
            <person name="Giannoukos G."/>
            <person name="Goode T."/>
            <person name="Graham J."/>
            <person name="Grandbois E."/>
            <person name="Grewal S."/>
            <person name="Gyaltsen K."/>
            <person name="Hafez N."/>
            <person name="Hagos B."/>
            <person name="Hall J."/>
            <person name="Henson C."/>
            <person name="Hollinger A."/>
            <person name="Honan T."/>
            <person name="Huard M.D."/>
            <person name="Hughes L."/>
            <person name="Hurhula B."/>
            <person name="Husby M.E."/>
            <person name="Kamat A."/>
            <person name="Kanga B."/>
            <person name="Kashin S."/>
            <person name="Khazanovich D."/>
            <person name="Kisner P."/>
            <person name="Lance K."/>
            <person name="Lara M."/>
            <person name="Lee W."/>
            <person name="Lennon N."/>
            <person name="Letendre F."/>
            <person name="LeVine R."/>
            <person name="Lipovsky A."/>
            <person name="Liu X."/>
            <person name="Liu J."/>
            <person name="Liu S."/>
            <person name="Lokyitsang T."/>
            <person name="Lokyitsang Y."/>
            <person name="Lubonja R."/>
            <person name="Lui A."/>
            <person name="MacDonald P."/>
            <person name="Magnisalis V."/>
            <person name="Maru K."/>
            <person name="Matthews C."/>
            <person name="McCusker W."/>
            <person name="McDonough S."/>
            <person name="Mehta T."/>
            <person name="Meldrim J."/>
            <person name="Meneus L."/>
            <person name="Mihai O."/>
            <person name="Mihalev A."/>
            <person name="Mihova T."/>
            <person name="Mittelman R."/>
            <person name="Mlenga V."/>
            <person name="Montmayeur A."/>
            <person name="Mulrain L."/>
            <person name="Navidi A."/>
            <person name="Naylor J."/>
            <person name="Negash T."/>
            <person name="Nguyen T."/>
            <person name="Nguyen N."/>
            <person name="Nicol R."/>
            <person name="Norbu C."/>
            <person name="Norbu N."/>
            <person name="Novod N."/>
            <person name="O'Neill B."/>
            <person name="Osman S."/>
            <person name="Markiewicz E."/>
            <person name="Oyono O.L."/>
            <person name="Patti C."/>
            <person name="Phunkhang P."/>
            <person name="Pierre F."/>
            <person name="Priest M."/>
            <person name="Raghuraman S."/>
            <person name="Rege F."/>
            <person name="Reyes R."/>
            <person name="Rise C."/>
            <person name="Rogov P."/>
            <person name="Ross K."/>
            <person name="Ryan E."/>
            <person name="Settipalli S."/>
            <person name="Shea T."/>
            <person name="Sherpa N."/>
            <person name="Shi L."/>
            <person name="Shih D."/>
            <person name="Sparrow T."/>
            <person name="Spaulding J."/>
            <person name="Stalker J."/>
            <person name="Stange-Thomann N."/>
            <person name="Stavropoulos S."/>
            <person name="Stone C."/>
            <person name="Strader C."/>
            <person name="Tesfaye S."/>
            <person name="Thomson T."/>
            <person name="Thoulutsang Y."/>
            <person name="Thoulutsang D."/>
            <person name="Topham K."/>
            <person name="Topping I."/>
            <person name="Tsamla T."/>
            <person name="Vassiliev H."/>
            <person name="Vo A."/>
            <person name="Wangchuk T."/>
            <person name="Wangdi T."/>
            <person name="Weiand M."/>
            <person name="Wilkinson J."/>
            <person name="Wilson A."/>
            <person name="Yadav S."/>
            <person name="Young G."/>
            <person name="Yu Q."/>
            <person name="Zembek L."/>
            <person name="Zhong D."/>
            <person name="Zimmer A."/>
            <person name="Zwirko Z."/>
            <person name="Jaffe D.B."/>
            <person name="Alvarez P."/>
            <person name="Brockman W."/>
            <person name="Butler J."/>
            <person name="Chin C."/>
            <person name="Gnerre S."/>
            <person name="Grabherr M."/>
            <person name="Kleber M."/>
            <person name="Mauceli E."/>
            <person name="MacCallum I."/>
        </authorList>
    </citation>
    <scope>NUCLEOTIDE SEQUENCE [LARGE SCALE GENOMIC DNA]</scope>
    <source>
        <strain evidence="6">Rob3c / Tucson 14021-0248.25</strain>
    </source>
</reference>
<accession>B4I3I2</accession>
<dbReference type="Pfam" id="PF04500">
    <property type="entry name" value="FLYWCH"/>
    <property type="match status" value="1"/>
</dbReference>
<evidence type="ECO:0000256" key="2">
    <source>
        <dbReference type="ARBA" id="ARBA00022771"/>
    </source>
</evidence>
<evidence type="ECO:0000259" key="4">
    <source>
        <dbReference type="Pfam" id="PF04500"/>
    </source>
</evidence>
<dbReference type="EMBL" id="CH480821">
    <property type="protein sequence ID" value="EDW55346.1"/>
    <property type="molecule type" value="Genomic_DNA"/>
</dbReference>
<sequence length="82" mass="9871">KIFEYVVSQKGHVLLLHKMFSYIREKCINGKTYWRCTQYTTKTKCHGRLHVLNGKIVHTKTHNHSPLDQERKQYMKLRLNDV</sequence>
<keyword evidence="3" id="KW-0862">Zinc</keyword>
<dbReference type="HOGENOM" id="CLU_2564933_0_0_1"/>
<dbReference type="Proteomes" id="UP000001292">
    <property type="component" value="Unassembled WGS sequence"/>
</dbReference>
<keyword evidence="6" id="KW-1185">Reference proteome</keyword>
<feature type="non-terminal residue" evidence="5">
    <location>
        <position position="1"/>
    </location>
</feature>
<dbReference type="InterPro" id="IPR007588">
    <property type="entry name" value="Znf_FLYWCH"/>
</dbReference>
<proteinExistence type="predicted"/>
<evidence type="ECO:0000313" key="5">
    <source>
        <dbReference type="EMBL" id="EDW55346.1"/>
    </source>
</evidence>
<dbReference type="PhylomeDB" id="B4I3I2"/>
<keyword evidence="2" id="KW-0863">Zinc-finger</keyword>
<name>B4I3I2_DROSE</name>
<evidence type="ECO:0000313" key="6">
    <source>
        <dbReference type="Proteomes" id="UP000001292"/>
    </source>
</evidence>